<evidence type="ECO:0000313" key="3">
    <source>
        <dbReference type="EMBL" id="XDK24155.1"/>
    </source>
</evidence>
<keyword evidence="1" id="KW-1133">Transmembrane helix</keyword>
<dbReference type="InterPro" id="IPR010791">
    <property type="entry name" value="AttH_dom"/>
</dbReference>
<dbReference type="EMBL" id="CP162601">
    <property type="protein sequence ID" value="XDK24155.1"/>
    <property type="molecule type" value="Genomic_DNA"/>
</dbReference>
<dbReference type="SUPFAM" id="SSF159245">
    <property type="entry name" value="AttH-like"/>
    <property type="match status" value="1"/>
</dbReference>
<reference evidence="3" key="1">
    <citation type="submission" date="2024-07" db="EMBL/GenBank/DDBJ databases">
        <title>Genome Analysis of a Potential Novel Vibrio Species Secreting pH- and Thermo-stable Alginate Lyase and its Application in Producing Alginate Oligosaccharides.</title>
        <authorList>
            <person name="Huang H."/>
            <person name="Bao K."/>
        </authorList>
    </citation>
    <scope>NUCLEOTIDE SEQUENCE</scope>
    <source>
        <strain evidence="3">HB236076</strain>
    </source>
</reference>
<dbReference type="Gene3D" id="2.40.370.10">
    <property type="entry name" value="AttH-like domain"/>
    <property type="match status" value="2"/>
</dbReference>
<sequence length="370" mass="42288">MSKNALLSVPLKWLVIGLVICWLVIIVGYFTHLRQEQRHNPQLPELSVRAPDRPGNAPEGLTLPNDLAFHQSSANEIWQMYAVLNDKQGHSYRFQWQFLQVNLATPAHTGWQNEQRYYAQATMVSLQKSWMASRIARGGFGQAGTSSRPMKLWIDDWQLNTYRDSNAAKLKVRGSDFAVNLDIEQQTPGWLKFGQNGLWRIKSRPDAWFYNLSAPRNQISGVITLDGVPVPVSGRAWVDHVWGSQLYHLADQDWQWLRLRLDDDRYLSVWRYHNDQQLPTTTASLVDADGNVDYLTPNEVSLDPVASDEITEHTHKSLKWKLSIPKYSIYLTTQPVQLGDKVAEQSTMWQGQVYAYGTQGGSGFFQILSK</sequence>
<accession>A0AB39HC53</accession>
<dbReference type="KEGG" id="vih:AB0763_07930"/>
<gene>
    <name evidence="3" type="ORF">AB0763_07930</name>
</gene>
<evidence type="ECO:0000256" key="1">
    <source>
        <dbReference type="SAM" id="Phobius"/>
    </source>
</evidence>
<dbReference type="Pfam" id="PF07143">
    <property type="entry name" value="CrtC"/>
    <property type="match status" value="1"/>
</dbReference>
<dbReference type="PANTHER" id="PTHR38591">
    <property type="entry name" value="HYDROLASE"/>
    <property type="match status" value="1"/>
</dbReference>
<organism evidence="3">
    <name type="scientific">Vibrio sp. HB236076</name>
    <dbReference type="NCBI Taxonomy" id="3232307"/>
    <lineage>
        <taxon>Bacteria</taxon>
        <taxon>Pseudomonadati</taxon>
        <taxon>Pseudomonadota</taxon>
        <taxon>Gammaproteobacteria</taxon>
        <taxon>Vibrionales</taxon>
        <taxon>Vibrionaceae</taxon>
        <taxon>Vibrio</taxon>
    </lineage>
</organism>
<dbReference type="AlphaFoldDB" id="A0AB39HC53"/>
<dbReference type="InterPro" id="IPR023374">
    <property type="entry name" value="AttH-like_dom_sf"/>
</dbReference>
<dbReference type="Pfam" id="PF17186">
    <property type="entry name" value="Lipocalin_9"/>
    <property type="match status" value="1"/>
</dbReference>
<feature type="domain" description="AttH" evidence="2">
    <location>
        <begin position="76"/>
        <end position="244"/>
    </location>
</feature>
<keyword evidence="1" id="KW-0812">Transmembrane</keyword>
<evidence type="ECO:0000259" key="2">
    <source>
        <dbReference type="Pfam" id="PF07143"/>
    </source>
</evidence>
<protein>
    <submittedName>
        <fullName evidence="3">Lipocalin-like domain-containing protein</fullName>
    </submittedName>
</protein>
<keyword evidence="1" id="KW-0472">Membrane</keyword>
<name>A0AB39HC53_9VIBR</name>
<proteinExistence type="predicted"/>
<dbReference type="RefSeq" id="WP_306100214.1">
    <property type="nucleotide sequence ID" value="NZ_CP162601.1"/>
</dbReference>
<dbReference type="PANTHER" id="PTHR38591:SF1">
    <property type="entry name" value="BLL1000 PROTEIN"/>
    <property type="match status" value="1"/>
</dbReference>
<feature type="transmembrane region" description="Helical" evidence="1">
    <location>
        <begin position="12"/>
        <end position="30"/>
    </location>
</feature>